<dbReference type="Gene3D" id="3.30.420.40">
    <property type="match status" value="2"/>
</dbReference>
<dbReference type="Gene3D" id="3.90.640.10">
    <property type="entry name" value="Actin, Chain A, domain 4"/>
    <property type="match status" value="1"/>
</dbReference>
<evidence type="ECO:0000256" key="3">
    <source>
        <dbReference type="RuleBase" id="RU003322"/>
    </source>
</evidence>
<comment type="similarity">
    <text evidence="3">Belongs to the heat shock protein 70 family.</text>
</comment>
<dbReference type="InterPro" id="IPR043129">
    <property type="entry name" value="ATPase_NBD"/>
</dbReference>
<keyword evidence="1 3" id="KW-0547">Nucleotide-binding</keyword>
<sequence>MSETIFGIDFGTTNSLAAVSVGGRALALVDQVTRRPHPSVIWYRGSDIVVGREARENMDITESGAPPGFVRSPKMSLRRDGPIFVDGRPVEPTDAVAEVLRHLKADASIARGGAPAHDLARAVFTIPVDFGGPERRALREAARKAGIGVVQFVHEPVAALYAHIRAQPDLGRELARLEGRSILVFDWGGGTLDLTLCRITGGAIMQVRNLGDNEVGGDKFDERLRNYLREKHASAHALEDITALEQPGMAAKLLHQCEILKIHLSDPKVDTEDVIVRNYLKVDGPGKNLLASVTRTELEELSSGIVARGLARIDEILEQAQLTYQDIELCLATGGMVNMPAIRDGLTERFVGRVPRLENGDRIIAEGAAWIANDGLRLKLSKPIEILVADTSGQGTYHSLVDAGWPLPIENETQNVANTRLFCVDPREGIAVVEVAKPVKLGKTSPNDPRRSLCVVKVNVDPKAQPLLERIECNLQIDHDYVARVSLKSTGRGAEASEEFHDLEFGLSLAEAASSDQQGDELGSGGKPGPIGQVGALAHTNLYQRTNVARFDERTQTVGDLWKFVPGDIIEKWRPGYFDIRSNAATPRQHEERYFYVPCPRCKRNISQMKAEGPIHACLESPNYCGFERPRQRGQKNSGINRTF</sequence>
<dbReference type="SUPFAM" id="SSF53067">
    <property type="entry name" value="Actin-like ATPase domain"/>
    <property type="match status" value="2"/>
</dbReference>
<name>A0ABT2X7E6_9RHOB</name>
<gene>
    <name evidence="4" type="ORF">OEZ60_14770</name>
</gene>
<evidence type="ECO:0000256" key="1">
    <source>
        <dbReference type="ARBA" id="ARBA00022741"/>
    </source>
</evidence>
<dbReference type="Proteomes" id="UP001209535">
    <property type="component" value="Unassembled WGS sequence"/>
</dbReference>
<evidence type="ECO:0000313" key="5">
    <source>
        <dbReference type="Proteomes" id="UP001209535"/>
    </source>
</evidence>
<proteinExistence type="inferred from homology"/>
<dbReference type="EMBL" id="JAOVQO010000014">
    <property type="protein sequence ID" value="MCU9849264.1"/>
    <property type="molecule type" value="Genomic_DNA"/>
</dbReference>
<keyword evidence="2 3" id="KW-0067">ATP-binding</keyword>
<dbReference type="Pfam" id="PF00012">
    <property type="entry name" value="HSP70"/>
    <property type="match status" value="2"/>
</dbReference>
<accession>A0ABT2X7E6</accession>
<dbReference type="InterPro" id="IPR013126">
    <property type="entry name" value="Hsp_70_fam"/>
</dbReference>
<evidence type="ECO:0000256" key="2">
    <source>
        <dbReference type="ARBA" id="ARBA00022840"/>
    </source>
</evidence>
<protein>
    <submittedName>
        <fullName evidence="4">Hsp70 family protein</fullName>
    </submittedName>
</protein>
<keyword evidence="5" id="KW-1185">Reference proteome</keyword>
<comment type="caution">
    <text evidence="4">The sequence shown here is derived from an EMBL/GenBank/DDBJ whole genome shotgun (WGS) entry which is preliminary data.</text>
</comment>
<organism evidence="4 5">
    <name type="scientific">Albidovulum salinarum</name>
    <dbReference type="NCBI Taxonomy" id="2984153"/>
    <lineage>
        <taxon>Bacteria</taxon>
        <taxon>Pseudomonadati</taxon>
        <taxon>Pseudomonadota</taxon>
        <taxon>Alphaproteobacteria</taxon>
        <taxon>Rhodobacterales</taxon>
        <taxon>Paracoccaceae</taxon>
        <taxon>Albidovulum</taxon>
    </lineage>
</organism>
<evidence type="ECO:0000313" key="4">
    <source>
        <dbReference type="EMBL" id="MCU9849264.1"/>
    </source>
</evidence>
<dbReference type="RefSeq" id="WP_263337750.1">
    <property type="nucleotide sequence ID" value="NZ_JAOVQO010000014.1"/>
</dbReference>
<reference evidence="4 5" key="1">
    <citation type="submission" date="2022-10" db="EMBL/GenBank/DDBJ databases">
        <title>Defluviimonas sp. nov., isolated from ocean surface sediments.</title>
        <authorList>
            <person name="He W."/>
            <person name="Wang L."/>
            <person name="Zhang D.-F."/>
        </authorList>
    </citation>
    <scope>NUCLEOTIDE SEQUENCE [LARGE SCALE GENOMIC DNA]</scope>
    <source>
        <strain evidence="4 5">WL0024</strain>
    </source>
</reference>
<dbReference type="PRINTS" id="PR00301">
    <property type="entry name" value="HEATSHOCK70"/>
</dbReference>
<dbReference type="PANTHER" id="PTHR19375">
    <property type="entry name" value="HEAT SHOCK PROTEIN 70KDA"/>
    <property type="match status" value="1"/>
</dbReference>